<name>A0A7V3ZK58_DICTH</name>
<gene>
    <name evidence="10" type="ORF">ENU78_08335</name>
</gene>
<evidence type="ECO:0000259" key="8">
    <source>
        <dbReference type="Pfam" id="PF00924"/>
    </source>
</evidence>
<dbReference type="SUPFAM" id="SSF82689">
    <property type="entry name" value="Mechanosensitive channel protein MscS (YggB), C-terminal domain"/>
    <property type="match status" value="1"/>
</dbReference>
<dbReference type="EMBL" id="DTDV01000021">
    <property type="protein sequence ID" value="HGK24413.1"/>
    <property type="molecule type" value="Genomic_DNA"/>
</dbReference>
<dbReference type="SUPFAM" id="SSF50182">
    <property type="entry name" value="Sm-like ribonucleoproteins"/>
    <property type="match status" value="1"/>
</dbReference>
<dbReference type="InterPro" id="IPR010920">
    <property type="entry name" value="LSM_dom_sf"/>
</dbReference>
<evidence type="ECO:0000256" key="4">
    <source>
        <dbReference type="ARBA" id="ARBA00022692"/>
    </source>
</evidence>
<dbReference type="InterPro" id="IPR049278">
    <property type="entry name" value="MS_channel_C"/>
</dbReference>
<feature type="transmembrane region" description="Helical" evidence="7">
    <location>
        <begin position="44"/>
        <end position="63"/>
    </location>
</feature>
<sequence>MLYINLFWSLLVIFLCFLSHNLIMRAINRTVSHVGKEIKAPKTISMIIGFLIYGFGIAIIMSIWNINLMPYLTGLGISGVVLGLAFQEPLTNFLSGVLVLVTRKVFEGEALDIDGISGVVDMVEMNHTRIKTFDGKMVLIPNRKVWSGTVTKFWPGPYRRVSFDVSVDYSSDLEKVISLLRRALEEEDLVVKDESVSNIVVFKEYGSSGITYTVYFWVDRENYFNAINALSARIKKIFEENNISIPYMIVDLRVSQKN</sequence>
<evidence type="ECO:0000256" key="7">
    <source>
        <dbReference type="SAM" id="Phobius"/>
    </source>
</evidence>
<keyword evidence="3" id="KW-1003">Cell membrane</keyword>
<dbReference type="Pfam" id="PF00924">
    <property type="entry name" value="MS_channel_2nd"/>
    <property type="match status" value="1"/>
</dbReference>
<dbReference type="SUPFAM" id="SSF82861">
    <property type="entry name" value="Mechanosensitive channel protein MscS (YggB), transmembrane region"/>
    <property type="match status" value="1"/>
</dbReference>
<dbReference type="GO" id="GO:0005886">
    <property type="term" value="C:plasma membrane"/>
    <property type="evidence" value="ECO:0007669"/>
    <property type="project" value="UniProtKB-SubCell"/>
</dbReference>
<dbReference type="InterPro" id="IPR011066">
    <property type="entry name" value="MscS_channel_C_sf"/>
</dbReference>
<dbReference type="Gene3D" id="3.30.70.100">
    <property type="match status" value="1"/>
</dbReference>
<feature type="domain" description="Mechanosensitive ion channel MscS" evidence="8">
    <location>
        <begin position="89"/>
        <end position="150"/>
    </location>
</feature>
<organism evidence="10">
    <name type="scientific">Dictyoglomus thermophilum</name>
    <dbReference type="NCBI Taxonomy" id="14"/>
    <lineage>
        <taxon>Bacteria</taxon>
        <taxon>Pseudomonadati</taxon>
        <taxon>Dictyoglomota</taxon>
        <taxon>Dictyoglomia</taxon>
        <taxon>Dictyoglomales</taxon>
        <taxon>Dictyoglomaceae</taxon>
        <taxon>Dictyoglomus</taxon>
    </lineage>
</organism>
<dbReference type="OMA" id="FTIRVWA"/>
<dbReference type="RefSeq" id="WP_012546937.1">
    <property type="nucleotide sequence ID" value="NZ_VTFL01000001.1"/>
</dbReference>
<keyword evidence="6 7" id="KW-0472">Membrane</keyword>
<evidence type="ECO:0000256" key="1">
    <source>
        <dbReference type="ARBA" id="ARBA00004651"/>
    </source>
</evidence>
<dbReference type="Pfam" id="PF21082">
    <property type="entry name" value="MS_channel_3rd"/>
    <property type="match status" value="1"/>
</dbReference>
<dbReference type="GO" id="GO:0008381">
    <property type="term" value="F:mechanosensitive monoatomic ion channel activity"/>
    <property type="evidence" value="ECO:0007669"/>
    <property type="project" value="InterPro"/>
</dbReference>
<evidence type="ECO:0000259" key="9">
    <source>
        <dbReference type="Pfam" id="PF21082"/>
    </source>
</evidence>
<protein>
    <submittedName>
        <fullName evidence="10">Mechanosensitive ion channel family protein</fullName>
    </submittedName>
</protein>
<evidence type="ECO:0000256" key="5">
    <source>
        <dbReference type="ARBA" id="ARBA00022989"/>
    </source>
</evidence>
<comment type="subcellular location">
    <subcellularLocation>
        <location evidence="1">Cell membrane</location>
        <topology evidence="1">Multi-pass membrane protein</topology>
    </subcellularLocation>
</comment>
<dbReference type="PANTHER" id="PTHR30221">
    <property type="entry name" value="SMALL-CONDUCTANCE MECHANOSENSITIVE CHANNEL"/>
    <property type="match status" value="1"/>
</dbReference>
<proteinExistence type="inferred from homology"/>
<evidence type="ECO:0000256" key="3">
    <source>
        <dbReference type="ARBA" id="ARBA00022475"/>
    </source>
</evidence>
<dbReference type="Gene3D" id="2.30.30.60">
    <property type="match status" value="1"/>
</dbReference>
<keyword evidence="4 7" id="KW-0812">Transmembrane</keyword>
<comment type="caution">
    <text evidence="10">The sequence shown here is derived from an EMBL/GenBank/DDBJ whole genome shotgun (WGS) entry which is preliminary data.</text>
</comment>
<dbReference type="AlphaFoldDB" id="A0A7V3ZK58"/>
<dbReference type="InterPro" id="IPR045275">
    <property type="entry name" value="MscS_archaea/bacteria_type"/>
</dbReference>
<accession>A0A7V3ZK58</accession>
<reference evidence="10" key="1">
    <citation type="journal article" date="2020" name="mSystems">
        <title>Genome- and Community-Level Interaction Insights into Carbon Utilization and Element Cycling Functions of Hydrothermarchaeota in Hydrothermal Sediment.</title>
        <authorList>
            <person name="Zhou Z."/>
            <person name="Liu Y."/>
            <person name="Xu W."/>
            <person name="Pan J."/>
            <person name="Luo Z.H."/>
            <person name="Li M."/>
        </authorList>
    </citation>
    <scope>NUCLEOTIDE SEQUENCE [LARGE SCALE GENOMIC DNA]</scope>
    <source>
        <strain evidence="10">SpSt-70</strain>
    </source>
</reference>
<dbReference type="InterPro" id="IPR023408">
    <property type="entry name" value="MscS_beta-dom_sf"/>
</dbReference>
<feature type="transmembrane region" description="Helical" evidence="7">
    <location>
        <begin position="6"/>
        <end position="23"/>
    </location>
</feature>
<keyword evidence="5 7" id="KW-1133">Transmembrane helix</keyword>
<evidence type="ECO:0000313" key="10">
    <source>
        <dbReference type="EMBL" id="HGK24413.1"/>
    </source>
</evidence>
<dbReference type="PANTHER" id="PTHR30221:SF1">
    <property type="entry name" value="SMALL-CONDUCTANCE MECHANOSENSITIVE CHANNEL"/>
    <property type="match status" value="1"/>
</dbReference>
<evidence type="ECO:0000256" key="6">
    <source>
        <dbReference type="ARBA" id="ARBA00023136"/>
    </source>
</evidence>
<comment type="similarity">
    <text evidence="2">Belongs to the MscS (TC 1.A.23) family.</text>
</comment>
<evidence type="ECO:0000256" key="2">
    <source>
        <dbReference type="ARBA" id="ARBA00008017"/>
    </source>
</evidence>
<dbReference type="InterPro" id="IPR011014">
    <property type="entry name" value="MscS_channel_TM-2"/>
</dbReference>
<dbReference type="InterPro" id="IPR006685">
    <property type="entry name" value="MscS_channel_2nd"/>
</dbReference>
<dbReference type="Gene3D" id="1.10.287.1260">
    <property type="match status" value="1"/>
</dbReference>
<feature type="domain" description="Mechanosensitive ion channel MscS C-terminal" evidence="9">
    <location>
        <begin position="161"/>
        <end position="245"/>
    </location>
</feature>